<evidence type="ECO:0000256" key="1">
    <source>
        <dbReference type="ARBA" id="ARBA00022612"/>
    </source>
</evidence>
<accession>A0ABX6EH61</accession>
<sequence length="730" mass="75970">MADLDVAVRLKFLTDGEGRLKAAVKDLAAFGKSVNQLSGRATGRFGGELNKAWHASVKLGGALDKSAKSAGKTATGLRAIGTGASGIDRARASVDRLTKSTNALGAADRKVRLGAAASGGGSVLAAGALGGAMAKRKAALKEGFAEAASHVSPGAGYLVGAGGAVAAGAAVGGTVATVGAAMAYGTKQAIDFEKAMADVKKKVTLDQGESWLDVERAINKVSREMGMARTDTAALTAMAGQAGIAYKDLTAFMRLAAKAATGWDVAPKEASERLAKIKAQTQWTIPQLEEFADKVNALGDSSASAEKDIVEMFQRAAGAAKAASVPLDTSLAVTTALNSIGMQEEVAARFWNAFSSKMRTAASGGRGAKQAAEGYKMLGLTLKQVEQGMKTDATKTILDVLERLEKSSEKASAAVKIFGQEWWDEAARSGQALPEIRKNLEMLASGSWKGSLDQNLKVDLDTTANRLNRLKALVSEIGDGLMRWSLKPIGDASEKWQAAAERWERAAEADRILSKAGKDMLSAAEAKRVVNDPDLRARIEAQERARTGSGESLAAYERRLGLDRPVRAPAPMISQIEGAAPHIDAQQINQAAAESVAKANDLYDALQKLNVTVKPNVDGAGAIAQMEALKRKAQETASAMRALQNFGAPTSGTRVNPTLTGAPRGGGGSTGGGSAPATPGKQSRLGHGGPIQIGTAHFHGVKDAGAMRRQLAAFDRRIRSARDNALHDIG</sequence>
<dbReference type="InterPro" id="IPR010090">
    <property type="entry name" value="Phage_tape_meas"/>
</dbReference>
<dbReference type="PANTHER" id="PTHR37813">
    <property type="entry name" value="FELS-2 PROPHAGE PROTEIN"/>
    <property type="match status" value="1"/>
</dbReference>
<reference evidence="4 5" key="2">
    <citation type="journal article" date="2021" name="AMB Express">
        <title>Isolation and characterisation of Methylocystis spp. for poly-3-hydroxybutyrate production using waste methane feedstocks.</title>
        <authorList>
            <person name="Rumah B.L."/>
            <person name="Stead C.E."/>
            <person name="Claxton Stevens B.H."/>
            <person name="Minton N.P."/>
            <person name="Grosse-Honebrink A."/>
            <person name="Zhang Y."/>
        </authorList>
    </citation>
    <scope>NUCLEOTIDE SEQUENCE [LARGE SCALE GENOMIC DNA]</scope>
    <source>
        <strain evidence="4 5">BRCS1</strain>
    </source>
</reference>
<evidence type="ECO:0000313" key="5">
    <source>
        <dbReference type="Proteomes" id="UP000424673"/>
    </source>
</evidence>
<evidence type="ECO:0000259" key="3">
    <source>
        <dbReference type="Pfam" id="PF10145"/>
    </source>
</evidence>
<dbReference type="EMBL" id="CP044328">
    <property type="protein sequence ID" value="QGM93767.1"/>
    <property type="molecule type" value="Genomic_DNA"/>
</dbReference>
<feature type="compositionally biased region" description="Polar residues" evidence="2">
    <location>
        <begin position="647"/>
        <end position="659"/>
    </location>
</feature>
<keyword evidence="1" id="KW-1188">Viral release from host cell</keyword>
<feature type="region of interest" description="Disordered" evidence="2">
    <location>
        <begin position="645"/>
        <end position="690"/>
    </location>
</feature>
<reference evidence="5" key="1">
    <citation type="submission" date="2019-09" db="EMBL/GenBank/DDBJ databases">
        <title>Isolation and complete genome sequencing of Methylocystis species.</title>
        <authorList>
            <person name="Rumah B.L."/>
            <person name="Stead C.E."/>
            <person name="Stevens B.C."/>
            <person name="Minton N.P."/>
            <person name="Grosse-Honebrink A."/>
            <person name="Zhang Y."/>
        </authorList>
    </citation>
    <scope>NUCLEOTIDE SEQUENCE [LARGE SCALE GENOMIC DNA]</scope>
    <source>
        <strain evidence="5">BRCS1</strain>
    </source>
</reference>
<dbReference type="PANTHER" id="PTHR37813:SF1">
    <property type="entry name" value="FELS-2 PROPHAGE PROTEIN"/>
    <property type="match status" value="1"/>
</dbReference>
<gene>
    <name evidence="4" type="ORF">F7D13_06860</name>
</gene>
<dbReference type="NCBIfam" id="TIGR01760">
    <property type="entry name" value="tape_meas_TP901"/>
    <property type="match status" value="1"/>
</dbReference>
<name>A0ABX6EH61_9HYPH</name>
<feature type="compositionally biased region" description="Gly residues" evidence="2">
    <location>
        <begin position="663"/>
        <end position="674"/>
    </location>
</feature>
<dbReference type="Pfam" id="PF10145">
    <property type="entry name" value="PhageMin_Tail"/>
    <property type="match status" value="1"/>
</dbReference>
<keyword evidence="5" id="KW-1185">Reference proteome</keyword>
<proteinExistence type="predicted"/>
<organism evidence="4 5">
    <name type="scientific">Methylocystis rosea</name>
    <dbReference type="NCBI Taxonomy" id="173366"/>
    <lineage>
        <taxon>Bacteria</taxon>
        <taxon>Pseudomonadati</taxon>
        <taxon>Pseudomonadota</taxon>
        <taxon>Alphaproteobacteria</taxon>
        <taxon>Hyphomicrobiales</taxon>
        <taxon>Methylocystaceae</taxon>
        <taxon>Methylocystis</taxon>
    </lineage>
</organism>
<evidence type="ECO:0000256" key="2">
    <source>
        <dbReference type="SAM" id="MobiDB-lite"/>
    </source>
</evidence>
<feature type="domain" description="Phage tail tape measure protein" evidence="3">
    <location>
        <begin position="217"/>
        <end position="419"/>
    </location>
</feature>
<dbReference type="RefSeq" id="WP_154451530.1">
    <property type="nucleotide sequence ID" value="NZ_CP044328.1"/>
</dbReference>
<evidence type="ECO:0000313" key="4">
    <source>
        <dbReference type="EMBL" id="QGM93767.1"/>
    </source>
</evidence>
<protein>
    <submittedName>
        <fullName evidence="4">Phage tail tape measure protein</fullName>
    </submittedName>
</protein>
<dbReference type="Proteomes" id="UP000424673">
    <property type="component" value="Chromosome"/>
</dbReference>